<dbReference type="InterPro" id="IPR036259">
    <property type="entry name" value="MFS_trans_sf"/>
</dbReference>
<evidence type="ECO:0000256" key="1">
    <source>
        <dbReference type="SAM" id="Phobius"/>
    </source>
</evidence>
<dbReference type="Proteomes" id="UP000887565">
    <property type="component" value="Unplaced"/>
</dbReference>
<keyword evidence="1" id="KW-0812">Transmembrane</keyword>
<dbReference type="SUPFAM" id="SSF103473">
    <property type="entry name" value="MFS general substrate transporter"/>
    <property type="match status" value="1"/>
</dbReference>
<feature type="transmembrane region" description="Helical" evidence="1">
    <location>
        <begin position="45"/>
        <end position="64"/>
    </location>
</feature>
<protein>
    <submittedName>
        <fullName evidence="3">Major facilitator superfamily (MFS) profile domain-containing protein</fullName>
    </submittedName>
</protein>
<keyword evidence="1" id="KW-1133">Transmembrane helix</keyword>
<accession>A0A915JKP7</accession>
<dbReference type="PANTHER" id="PTHR24002:SF4">
    <property type="entry name" value="MFS DOMAIN-CONTAINING PROTEIN"/>
    <property type="match status" value="1"/>
</dbReference>
<dbReference type="PANTHER" id="PTHR24002">
    <property type="entry name" value="SOLUTE CARRIER FAMILY 22 MEMBER 18"/>
    <property type="match status" value="1"/>
</dbReference>
<feature type="transmembrane region" description="Helical" evidence="1">
    <location>
        <begin position="12"/>
        <end position="33"/>
    </location>
</feature>
<name>A0A915JKP7_ROMCU</name>
<sequence>MPFLQWDAQTTMFQISVVYAVGNFFTLMGTFLVGHLMDTNGPRMAGLVSALLTFVFYLASSRAASFTGLLLVQPLRSAFCLNQVMESYLSSVTEENDRTRVILKLGVPLGIAAVAGPWMASKTVVAFDIRASVCLAGLVLIACTLPLIFFFLPESQHVPFSKRPRMLRFSDYQELLSLKSLRNTLIIRFLLDGPYMAYDNLSRQYVLGQFMSTYADLSYLFMLIGFTTIFTNLFLIRILQTRLQPQQLLQFALCLSALAYVAISFAQEFYLFLIFMPLQVIGMSIVYAELSAQTANCVERRNVGKAVGLGHAVNLSAATLFSLTAGVFISEFNFAAWCYIAAAVSLVVLVLLHYKGSYMNDQQANKLPSQMVHSMRG</sequence>
<dbReference type="GO" id="GO:0005635">
    <property type="term" value="C:nuclear envelope"/>
    <property type="evidence" value="ECO:0007669"/>
    <property type="project" value="TreeGrafter"/>
</dbReference>
<dbReference type="Gene3D" id="1.20.1250.20">
    <property type="entry name" value="MFS general substrate transporter like domains"/>
    <property type="match status" value="1"/>
</dbReference>
<dbReference type="WBParaSite" id="nRc.2.0.1.t26769-RA">
    <property type="protein sequence ID" value="nRc.2.0.1.t26769-RA"/>
    <property type="gene ID" value="nRc.2.0.1.g26769"/>
</dbReference>
<dbReference type="Pfam" id="PF07690">
    <property type="entry name" value="MFS_1"/>
    <property type="match status" value="1"/>
</dbReference>
<organism evidence="2 3">
    <name type="scientific">Romanomermis culicivorax</name>
    <name type="common">Nematode worm</name>
    <dbReference type="NCBI Taxonomy" id="13658"/>
    <lineage>
        <taxon>Eukaryota</taxon>
        <taxon>Metazoa</taxon>
        <taxon>Ecdysozoa</taxon>
        <taxon>Nematoda</taxon>
        <taxon>Enoplea</taxon>
        <taxon>Dorylaimia</taxon>
        <taxon>Mermithida</taxon>
        <taxon>Mermithoidea</taxon>
        <taxon>Mermithidae</taxon>
        <taxon>Romanomermis</taxon>
    </lineage>
</organism>
<keyword evidence="2" id="KW-1185">Reference proteome</keyword>
<feature type="transmembrane region" description="Helical" evidence="1">
    <location>
        <begin position="269"/>
        <end position="288"/>
    </location>
</feature>
<proteinExistence type="predicted"/>
<dbReference type="InterPro" id="IPR011701">
    <property type="entry name" value="MFS"/>
</dbReference>
<feature type="transmembrane region" description="Helical" evidence="1">
    <location>
        <begin position="334"/>
        <end position="354"/>
    </location>
</feature>
<feature type="transmembrane region" description="Helical" evidence="1">
    <location>
        <begin position="132"/>
        <end position="152"/>
    </location>
</feature>
<feature type="transmembrane region" description="Helical" evidence="1">
    <location>
        <begin position="217"/>
        <end position="236"/>
    </location>
</feature>
<feature type="transmembrane region" description="Helical" evidence="1">
    <location>
        <begin position="309"/>
        <end position="328"/>
    </location>
</feature>
<dbReference type="GO" id="GO:0022857">
    <property type="term" value="F:transmembrane transporter activity"/>
    <property type="evidence" value="ECO:0007669"/>
    <property type="project" value="InterPro"/>
</dbReference>
<reference evidence="3" key="1">
    <citation type="submission" date="2022-11" db="UniProtKB">
        <authorList>
            <consortium name="WormBaseParasite"/>
        </authorList>
    </citation>
    <scope>IDENTIFICATION</scope>
</reference>
<evidence type="ECO:0000313" key="3">
    <source>
        <dbReference type="WBParaSite" id="nRc.2.0.1.t26769-RA"/>
    </source>
</evidence>
<dbReference type="OMA" id="LSFLQWD"/>
<evidence type="ECO:0000313" key="2">
    <source>
        <dbReference type="Proteomes" id="UP000887565"/>
    </source>
</evidence>
<keyword evidence="1" id="KW-0472">Membrane</keyword>
<dbReference type="AlphaFoldDB" id="A0A915JKP7"/>
<feature type="transmembrane region" description="Helical" evidence="1">
    <location>
        <begin position="248"/>
        <end position="263"/>
    </location>
</feature>